<evidence type="ECO:0000313" key="2">
    <source>
        <dbReference type="EMBL" id="PSK85947.1"/>
    </source>
</evidence>
<protein>
    <submittedName>
        <fullName evidence="2">YHS domain-containing protein</fullName>
    </submittedName>
</protein>
<gene>
    <name evidence="2" type="ORF">CLV63_1376</name>
</gene>
<evidence type="ECO:0000313" key="3">
    <source>
        <dbReference type="Proteomes" id="UP000240542"/>
    </source>
</evidence>
<dbReference type="Proteomes" id="UP000240542">
    <property type="component" value="Unassembled WGS sequence"/>
</dbReference>
<evidence type="ECO:0000259" key="1">
    <source>
        <dbReference type="SMART" id="SM00746"/>
    </source>
</evidence>
<dbReference type="InterPro" id="IPR011017">
    <property type="entry name" value="TRASH_dom"/>
</dbReference>
<organism evidence="2 3">
    <name type="scientific">Murinocardiopsis flavida</name>
    <dbReference type="NCBI Taxonomy" id="645275"/>
    <lineage>
        <taxon>Bacteria</taxon>
        <taxon>Bacillati</taxon>
        <taxon>Actinomycetota</taxon>
        <taxon>Actinomycetes</taxon>
        <taxon>Streptosporangiales</taxon>
        <taxon>Nocardiopsidaceae</taxon>
        <taxon>Murinocardiopsis</taxon>
    </lineage>
</organism>
<keyword evidence="3" id="KW-1185">Reference proteome</keyword>
<sequence length="214" mass="23047">MLFIELFVPRGARTRAELQDLAERLTAARLLDGAEGDTERADPGVMRLVESRTHVVVHEPAVWITDGRPADPAEPPCYVVNVHVGAWVKEVSEHIVAAVTREIAAAEGDPDGVYRQPRALVQVFGVPRGGYGILGRVQREADWTAEIEQAADPGREAPPGTFIDPVCGGIVPAESAVTLTRDGVTYGFCCPGCRGHFAKRLDERGEQGERAGVS</sequence>
<dbReference type="AlphaFoldDB" id="A0A2P8CLW5"/>
<dbReference type="EMBL" id="PYGA01000037">
    <property type="protein sequence ID" value="PSK85947.1"/>
    <property type="molecule type" value="Genomic_DNA"/>
</dbReference>
<comment type="caution">
    <text evidence="2">The sequence shown here is derived from an EMBL/GenBank/DDBJ whole genome shotgun (WGS) entry which is preliminary data.</text>
</comment>
<proteinExistence type="predicted"/>
<dbReference type="OrthoDB" id="1438441at2"/>
<feature type="domain" description="TRASH" evidence="1">
    <location>
        <begin position="164"/>
        <end position="201"/>
    </location>
</feature>
<dbReference type="SMART" id="SM00746">
    <property type="entry name" value="TRASH"/>
    <property type="match status" value="1"/>
</dbReference>
<name>A0A2P8CLW5_9ACTN</name>
<reference evidence="2 3" key="1">
    <citation type="submission" date="2018-03" db="EMBL/GenBank/DDBJ databases">
        <title>Genomic Encyclopedia of Archaeal and Bacterial Type Strains, Phase II (KMG-II): from individual species to whole genera.</title>
        <authorList>
            <person name="Goeker M."/>
        </authorList>
    </citation>
    <scope>NUCLEOTIDE SEQUENCE [LARGE SCALE GENOMIC DNA]</scope>
    <source>
        <strain evidence="2 3">DSM 45312</strain>
    </source>
</reference>
<dbReference type="RefSeq" id="WP_106586821.1">
    <property type="nucleotide sequence ID" value="NZ_PYGA01000037.1"/>
</dbReference>
<accession>A0A2P8CLW5</accession>